<dbReference type="InterPro" id="IPR016032">
    <property type="entry name" value="Sig_transdc_resp-reg_C-effctor"/>
</dbReference>
<dbReference type="SMART" id="SM00421">
    <property type="entry name" value="HTH_LUXR"/>
    <property type="match status" value="1"/>
</dbReference>
<protein>
    <submittedName>
        <fullName evidence="5">DNA-binding NarL/FixJ family response regulator</fullName>
    </submittedName>
</protein>
<accession>A0ABS5AJC1</accession>
<dbReference type="GO" id="GO:0003677">
    <property type="term" value="F:DNA binding"/>
    <property type="evidence" value="ECO:0007669"/>
    <property type="project" value="UniProtKB-KW"/>
</dbReference>
<organism evidence="5 6">
    <name type="scientific">Crossiella equi</name>
    <dbReference type="NCBI Taxonomy" id="130796"/>
    <lineage>
        <taxon>Bacteria</taxon>
        <taxon>Bacillati</taxon>
        <taxon>Actinomycetota</taxon>
        <taxon>Actinomycetes</taxon>
        <taxon>Pseudonocardiales</taxon>
        <taxon>Pseudonocardiaceae</taxon>
        <taxon>Crossiella</taxon>
    </lineage>
</organism>
<name>A0ABS5AJC1_9PSEU</name>
<evidence type="ECO:0000256" key="1">
    <source>
        <dbReference type="ARBA" id="ARBA00023015"/>
    </source>
</evidence>
<gene>
    <name evidence="5" type="ORF">JOF53_005528</name>
</gene>
<sequence>MLVVVAHPNEIVKKGLEKALSENPSVHRVWGADGLDLALSISAGRSDTPAVLLVARSLAGDGSRLRAAGYAGKVLLLLDEAEESALGALNWADGFLDEHTLTEDALTEALERIARDEVPMPPATARSPLAHAAPRPVWPRARQLLTRREQETLQLVVDGLSNKEIARHLSIGVNGVKRHVSNVLAKLNCANRTKAAAYAIHSGLVANRRDS</sequence>
<dbReference type="PRINTS" id="PR00038">
    <property type="entry name" value="HTHLUXR"/>
</dbReference>
<dbReference type="EMBL" id="JAGIOO010000001">
    <property type="protein sequence ID" value="MBP2476656.1"/>
    <property type="molecule type" value="Genomic_DNA"/>
</dbReference>
<dbReference type="PROSITE" id="PS50043">
    <property type="entry name" value="HTH_LUXR_2"/>
    <property type="match status" value="1"/>
</dbReference>
<dbReference type="CDD" id="cd06170">
    <property type="entry name" value="LuxR_C_like"/>
    <property type="match status" value="1"/>
</dbReference>
<dbReference type="Gene3D" id="3.40.50.2300">
    <property type="match status" value="1"/>
</dbReference>
<keyword evidence="3" id="KW-0804">Transcription</keyword>
<evidence type="ECO:0000256" key="3">
    <source>
        <dbReference type="ARBA" id="ARBA00023163"/>
    </source>
</evidence>
<evidence type="ECO:0000313" key="5">
    <source>
        <dbReference type="EMBL" id="MBP2476656.1"/>
    </source>
</evidence>
<comment type="caution">
    <text evidence="5">The sequence shown here is derived from an EMBL/GenBank/DDBJ whole genome shotgun (WGS) entry which is preliminary data.</text>
</comment>
<reference evidence="5 6" key="1">
    <citation type="submission" date="2021-03" db="EMBL/GenBank/DDBJ databases">
        <title>Sequencing the genomes of 1000 actinobacteria strains.</title>
        <authorList>
            <person name="Klenk H.-P."/>
        </authorList>
    </citation>
    <scope>NUCLEOTIDE SEQUENCE [LARGE SCALE GENOMIC DNA]</scope>
    <source>
        <strain evidence="5 6">DSM 44580</strain>
    </source>
</reference>
<evidence type="ECO:0000313" key="6">
    <source>
        <dbReference type="Proteomes" id="UP001519363"/>
    </source>
</evidence>
<dbReference type="InterPro" id="IPR000792">
    <property type="entry name" value="Tscrpt_reg_LuxR_C"/>
</dbReference>
<evidence type="ECO:0000256" key="2">
    <source>
        <dbReference type="ARBA" id="ARBA00023125"/>
    </source>
</evidence>
<feature type="domain" description="HTH luxR-type" evidence="4">
    <location>
        <begin position="138"/>
        <end position="203"/>
    </location>
</feature>
<dbReference type="Pfam" id="PF00196">
    <property type="entry name" value="GerE"/>
    <property type="match status" value="1"/>
</dbReference>
<evidence type="ECO:0000259" key="4">
    <source>
        <dbReference type="PROSITE" id="PS50043"/>
    </source>
</evidence>
<proteinExistence type="predicted"/>
<dbReference type="Proteomes" id="UP001519363">
    <property type="component" value="Unassembled WGS sequence"/>
</dbReference>
<dbReference type="SUPFAM" id="SSF46894">
    <property type="entry name" value="C-terminal effector domain of the bipartite response regulators"/>
    <property type="match status" value="1"/>
</dbReference>
<dbReference type="RefSeq" id="WP_209707315.1">
    <property type="nucleotide sequence ID" value="NZ_JAGIOO010000001.1"/>
</dbReference>
<keyword evidence="2 5" id="KW-0238">DNA-binding</keyword>
<dbReference type="PANTHER" id="PTHR44688">
    <property type="entry name" value="DNA-BINDING TRANSCRIPTIONAL ACTIVATOR DEVR_DOSR"/>
    <property type="match status" value="1"/>
</dbReference>
<dbReference type="PANTHER" id="PTHR44688:SF25">
    <property type="entry name" value="HTH LUXR-TYPE DOMAIN-CONTAINING PROTEIN"/>
    <property type="match status" value="1"/>
</dbReference>
<keyword evidence="6" id="KW-1185">Reference proteome</keyword>
<keyword evidence="1" id="KW-0805">Transcription regulation</keyword>